<dbReference type="PROSITE" id="PS51257">
    <property type="entry name" value="PROKAR_LIPOPROTEIN"/>
    <property type="match status" value="1"/>
</dbReference>
<evidence type="ECO:0000313" key="1">
    <source>
        <dbReference type="EMBL" id="MFD2592472.1"/>
    </source>
</evidence>
<reference evidence="2" key="1">
    <citation type="journal article" date="2019" name="Int. J. Syst. Evol. Microbiol.">
        <title>The Global Catalogue of Microorganisms (GCM) 10K type strain sequencing project: providing services to taxonomists for standard genome sequencing and annotation.</title>
        <authorList>
            <consortium name="The Broad Institute Genomics Platform"/>
            <consortium name="The Broad Institute Genome Sequencing Center for Infectious Disease"/>
            <person name="Wu L."/>
            <person name="Ma J."/>
        </authorList>
    </citation>
    <scope>NUCLEOTIDE SEQUENCE [LARGE SCALE GENOMIC DNA]</scope>
    <source>
        <strain evidence="2">KCTC 42423</strain>
    </source>
</reference>
<keyword evidence="2" id="KW-1185">Reference proteome</keyword>
<gene>
    <name evidence="1" type="ORF">ACFSTE_16665</name>
</gene>
<comment type="caution">
    <text evidence="1">The sequence shown here is derived from an EMBL/GenBank/DDBJ whole genome shotgun (WGS) entry which is preliminary data.</text>
</comment>
<organism evidence="1 2">
    <name type="scientific">Aquimarina hainanensis</name>
    <dbReference type="NCBI Taxonomy" id="1578017"/>
    <lineage>
        <taxon>Bacteria</taxon>
        <taxon>Pseudomonadati</taxon>
        <taxon>Bacteroidota</taxon>
        <taxon>Flavobacteriia</taxon>
        <taxon>Flavobacteriales</taxon>
        <taxon>Flavobacteriaceae</taxon>
        <taxon>Aquimarina</taxon>
    </lineage>
</organism>
<dbReference type="EMBL" id="JBHULX010000039">
    <property type="protein sequence ID" value="MFD2592472.1"/>
    <property type="molecule type" value="Genomic_DNA"/>
</dbReference>
<sequence length="238" mass="27580">MNIKTTRLTSVLLCTYLFISCKPSNSVAVESEIDNIFSNNWQNADLTNYFLEEEITYQLTPEQLLTLIHANGKKEFRIVPGILDEDIYLKFHAIDKKGAITEEEWAKNTIEVSPIAYLNLLQQKERDTIVENMTDTPYRITIEEARKYKDAWYRKKKEEINEITKVNGERVAYFTLSEELVLHLSNLEIDHINISWGINNTNTLVGVLIPIGKDKIMNREDVYIINTPTSSRYASKKI</sequence>
<protein>
    <submittedName>
        <fullName evidence="1">Uncharacterized protein</fullName>
    </submittedName>
</protein>
<accession>A0ABW5NA76</accession>
<dbReference type="Proteomes" id="UP001597459">
    <property type="component" value="Unassembled WGS sequence"/>
</dbReference>
<dbReference type="RefSeq" id="WP_176030520.1">
    <property type="nucleotide sequence ID" value="NZ_JBHSJV010000001.1"/>
</dbReference>
<proteinExistence type="predicted"/>
<name>A0ABW5NA76_9FLAO</name>
<evidence type="ECO:0000313" key="2">
    <source>
        <dbReference type="Proteomes" id="UP001597459"/>
    </source>
</evidence>